<protein>
    <submittedName>
        <fullName evidence="2">Uncharacterized protein</fullName>
    </submittedName>
</protein>
<feature type="compositionally biased region" description="Low complexity" evidence="1">
    <location>
        <begin position="9"/>
        <end position="20"/>
    </location>
</feature>
<gene>
    <name evidence="2" type="ORF">E2562_014867</name>
</gene>
<dbReference type="OrthoDB" id="691332at2759"/>
<evidence type="ECO:0000256" key="1">
    <source>
        <dbReference type="SAM" id="MobiDB-lite"/>
    </source>
</evidence>
<feature type="compositionally biased region" description="Low complexity" evidence="1">
    <location>
        <begin position="383"/>
        <end position="401"/>
    </location>
</feature>
<feature type="region of interest" description="Disordered" evidence="1">
    <location>
        <begin position="1"/>
        <end position="35"/>
    </location>
</feature>
<feature type="compositionally biased region" description="Basic and acidic residues" evidence="1">
    <location>
        <begin position="315"/>
        <end position="331"/>
    </location>
</feature>
<evidence type="ECO:0000313" key="3">
    <source>
        <dbReference type="Proteomes" id="UP000479710"/>
    </source>
</evidence>
<dbReference type="AlphaFoldDB" id="A0A6G1BWK7"/>
<feature type="compositionally biased region" description="Polar residues" evidence="1">
    <location>
        <begin position="26"/>
        <end position="35"/>
    </location>
</feature>
<feature type="region of interest" description="Disordered" evidence="1">
    <location>
        <begin position="110"/>
        <end position="268"/>
    </location>
</feature>
<evidence type="ECO:0000313" key="2">
    <source>
        <dbReference type="EMBL" id="KAF0892306.1"/>
    </source>
</evidence>
<accession>A0A6G1BWK7</accession>
<keyword evidence="3" id="KW-1185">Reference proteome</keyword>
<name>A0A6G1BWK7_9ORYZ</name>
<sequence length="559" mass="61997">MVPMKKMDPSSSSSSSASPSEEIGTLEQTEMEQVSSDLQSLKTLYGLLHRGSADENASFSKNPIKHLDGTSRAFLMRILDDATQQTLLRQAKMLSGSLMSPALERKLSVQPDRPTRGDAVPGLKPIASFSPGIHASETTRRLRTQCTVRSRSSRHGQDDRLLARVASNRSSTTAVPHHRQSPEQRLASHRSSRAVTPQHGTVAGEHGPPRGSGGGDQSSMERGSSRRRYLSREPSAVQDRGRRLHRGFSAAARRVGAEGSSTTRRLGRLDSGLSVSVVPRHGSQRAGRCAATPKLTSSSEAAVTIRSSIRPNGDIMERSLRRAGEPEEESPRRRRGKGVADDGSASIMGWSSRPRRTLNQINSGSTYSSGGPSRAAASFASWSPTEPSTSGASASSSWLSSRGNAPPEYASYVSGASRSRRRRRRERQERRKGRMRRFKNKLAMVFHHRHDHHHHHHHHHHLGPSGNQEERLSRRHRRFGFLAGVFHRATRHEKTTSVQAKRRGVALFGALPRHVWYTRKPPASAGMWRTGSRLKVKKLHWWQRMSRRRGRRSGHGKAV</sequence>
<feature type="compositionally biased region" description="Basic residues" evidence="1">
    <location>
        <begin position="418"/>
        <end position="462"/>
    </location>
</feature>
<organism evidence="2 3">
    <name type="scientific">Oryza meyeriana var. granulata</name>
    <dbReference type="NCBI Taxonomy" id="110450"/>
    <lineage>
        <taxon>Eukaryota</taxon>
        <taxon>Viridiplantae</taxon>
        <taxon>Streptophyta</taxon>
        <taxon>Embryophyta</taxon>
        <taxon>Tracheophyta</taxon>
        <taxon>Spermatophyta</taxon>
        <taxon>Magnoliopsida</taxon>
        <taxon>Liliopsida</taxon>
        <taxon>Poales</taxon>
        <taxon>Poaceae</taxon>
        <taxon>BOP clade</taxon>
        <taxon>Oryzoideae</taxon>
        <taxon>Oryzeae</taxon>
        <taxon>Oryzinae</taxon>
        <taxon>Oryza</taxon>
        <taxon>Oryza meyeriana</taxon>
    </lineage>
</organism>
<comment type="caution">
    <text evidence="2">The sequence shown here is derived from an EMBL/GenBank/DDBJ whole genome shotgun (WGS) entry which is preliminary data.</text>
</comment>
<reference evidence="2 3" key="1">
    <citation type="submission" date="2019-11" db="EMBL/GenBank/DDBJ databases">
        <title>Whole genome sequence of Oryza granulata.</title>
        <authorList>
            <person name="Li W."/>
        </authorList>
    </citation>
    <scope>NUCLEOTIDE SEQUENCE [LARGE SCALE GENOMIC DNA]</scope>
    <source>
        <strain evidence="3">cv. Menghai</strain>
        <tissue evidence="2">Leaf</tissue>
    </source>
</reference>
<feature type="region of interest" description="Disordered" evidence="1">
    <location>
        <begin position="306"/>
        <end position="471"/>
    </location>
</feature>
<dbReference type="EMBL" id="SPHZ02000011">
    <property type="protein sequence ID" value="KAF0892306.1"/>
    <property type="molecule type" value="Genomic_DNA"/>
</dbReference>
<proteinExistence type="predicted"/>
<dbReference type="Proteomes" id="UP000479710">
    <property type="component" value="Unassembled WGS sequence"/>
</dbReference>
<feature type="compositionally biased region" description="Polar residues" evidence="1">
    <location>
        <begin position="357"/>
        <end position="371"/>
    </location>
</feature>